<name>A0A9Q1JM26_9CARY</name>
<evidence type="ECO:0000256" key="1">
    <source>
        <dbReference type="SAM" id="MobiDB-lite"/>
    </source>
</evidence>
<keyword evidence="3" id="KW-1185">Reference proteome</keyword>
<dbReference type="AlphaFoldDB" id="A0A9Q1JM26"/>
<gene>
    <name evidence="2" type="ORF">Cgig2_016461</name>
</gene>
<comment type="caution">
    <text evidence="2">The sequence shown here is derived from an EMBL/GenBank/DDBJ whole genome shotgun (WGS) entry which is preliminary data.</text>
</comment>
<evidence type="ECO:0000313" key="3">
    <source>
        <dbReference type="Proteomes" id="UP001153076"/>
    </source>
</evidence>
<feature type="compositionally biased region" description="Basic and acidic residues" evidence="1">
    <location>
        <begin position="156"/>
        <end position="170"/>
    </location>
</feature>
<feature type="compositionally biased region" description="Basic and acidic residues" evidence="1">
    <location>
        <begin position="74"/>
        <end position="85"/>
    </location>
</feature>
<dbReference type="Proteomes" id="UP001153076">
    <property type="component" value="Unassembled WGS sequence"/>
</dbReference>
<organism evidence="2 3">
    <name type="scientific">Carnegiea gigantea</name>
    <dbReference type="NCBI Taxonomy" id="171969"/>
    <lineage>
        <taxon>Eukaryota</taxon>
        <taxon>Viridiplantae</taxon>
        <taxon>Streptophyta</taxon>
        <taxon>Embryophyta</taxon>
        <taxon>Tracheophyta</taxon>
        <taxon>Spermatophyta</taxon>
        <taxon>Magnoliopsida</taxon>
        <taxon>eudicotyledons</taxon>
        <taxon>Gunneridae</taxon>
        <taxon>Pentapetalae</taxon>
        <taxon>Caryophyllales</taxon>
        <taxon>Cactineae</taxon>
        <taxon>Cactaceae</taxon>
        <taxon>Cactoideae</taxon>
        <taxon>Echinocereeae</taxon>
        <taxon>Carnegiea</taxon>
    </lineage>
</organism>
<dbReference type="EMBL" id="JAKOGI010001892">
    <property type="protein sequence ID" value="KAJ8423710.1"/>
    <property type="molecule type" value="Genomic_DNA"/>
</dbReference>
<dbReference type="OrthoDB" id="1752268at2759"/>
<protein>
    <submittedName>
        <fullName evidence="2">Uncharacterized protein</fullName>
    </submittedName>
</protein>
<feature type="region of interest" description="Disordered" evidence="1">
    <location>
        <begin position="144"/>
        <end position="170"/>
    </location>
</feature>
<proteinExistence type="predicted"/>
<feature type="region of interest" description="Disordered" evidence="1">
    <location>
        <begin position="47"/>
        <end position="85"/>
    </location>
</feature>
<sequence length="170" mass="19565">MIDTIMQQVSEQVKKAVEVTSYVRPLPLRESERLPTLTETGGRRERTEIAPLGPTPHTATAQAMGGPPSQLRPQHCDEHVRSPPRERHDLREGHLMMKRLPSMTSVPNPHNVLKHCEFYELNAHATAKCWELRKALHELEDKGQIDRFLKRGPHFPQEEREPGRLEPRGR</sequence>
<reference evidence="2" key="1">
    <citation type="submission" date="2022-04" db="EMBL/GenBank/DDBJ databases">
        <title>Carnegiea gigantea Genome sequencing and assembly v2.</title>
        <authorList>
            <person name="Copetti D."/>
            <person name="Sanderson M.J."/>
            <person name="Burquez A."/>
            <person name="Wojciechowski M.F."/>
        </authorList>
    </citation>
    <scope>NUCLEOTIDE SEQUENCE</scope>
    <source>
        <strain evidence="2">SGP5-SGP5p</strain>
        <tissue evidence="2">Aerial part</tissue>
    </source>
</reference>
<accession>A0A9Q1JM26</accession>
<evidence type="ECO:0000313" key="2">
    <source>
        <dbReference type="EMBL" id="KAJ8423710.1"/>
    </source>
</evidence>